<feature type="domain" description="Lon N-terminal" evidence="1">
    <location>
        <begin position="1"/>
        <end position="182"/>
    </location>
</feature>
<protein>
    <submittedName>
        <fullName evidence="2">Peptidase</fullName>
    </submittedName>
</protein>
<dbReference type="InterPro" id="IPR003111">
    <property type="entry name" value="Lon_prtase_N"/>
</dbReference>
<dbReference type="SMART" id="SM00464">
    <property type="entry name" value="LON"/>
    <property type="match status" value="1"/>
</dbReference>
<keyword evidence="3" id="KW-1185">Reference proteome</keyword>
<dbReference type="SUPFAM" id="SSF88697">
    <property type="entry name" value="PUA domain-like"/>
    <property type="match status" value="1"/>
</dbReference>
<dbReference type="RefSeq" id="WP_130020702.1">
    <property type="nucleotide sequence ID" value="NZ_SEWF01000011.1"/>
</dbReference>
<name>A0A4Q5M0X5_9BACT</name>
<dbReference type="OrthoDB" id="25394at2"/>
<dbReference type="Gene3D" id="2.30.130.40">
    <property type="entry name" value="LON domain-like"/>
    <property type="match status" value="1"/>
</dbReference>
<evidence type="ECO:0000313" key="3">
    <source>
        <dbReference type="Proteomes" id="UP000293162"/>
    </source>
</evidence>
<dbReference type="PROSITE" id="PS51787">
    <property type="entry name" value="LON_N"/>
    <property type="match status" value="1"/>
</dbReference>
<dbReference type="Pfam" id="PF02190">
    <property type="entry name" value="LON_substr_bdg"/>
    <property type="match status" value="1"/>
</dbReference>
<evidence type="ECO:0000259" key="1">
    <source>
        <dbReference type="PROSITE" id="PS51787"/>
    </source>
</evidence>
<dbReference type="AlphaFoldDB" id="A0A4Q5M0X5"/>
<evidence type="ECO:0000313" key="2">
    <source>
        <dbReference type="EMBL" id="RYU95822.1"/>
    </source>
</evidence>
<gene>
    <name evidence="2" type="ORF">EWM59_09340</name>
</gene>
<sequence length="209" mass="24306">MSFLPLFPLNLVVFPHEDLNLHIFEPRYKELINECLDNQTTFGIPTFVNNKLAGYGTEVHITQLSKRYGDGRMDIKTKGLRIFRITDFQNPIDNKLYAGGEVEFIDNDDLNEAVNPFLLSLIDRLYVLLKIKVDYNKPDYQPFSYRVAHKIGLSVNEEYELLTVASEIQRQKILIAHLERILPIVSEVERTKDRIAMNGHFKEFDALNF</sequence>
<dbReference type="InterPro" id="IPR046336">
    <property type="entry name" value="Lon_prtase_N_sf"/>
</dbReference>
<accession>A0A4Q5M0X5</accession>
<proteinExistence type="predicted"/>
<dbReference type="PANTHER" id="PTHR46732:SF8">
    <property type="entry name" value="ATP-DEPENDENT PROTEASE LA (LON) DOMAIN PROTEIN"/>
    <property type="match status" value="1"/>
</dbReference>
<dbReference type="InterPro" id="IPR015947">
    <property type="entry name" value="PUA-like_sf"/>
</dbReference>
<dbReference type="EMBL" id="SEWF01000011">
    <property type="protein sequence ID" value="RYU95822.1"/>
    <property type="molecule type" value="Genomic_DNA"/>
</dbReference>
<dbReference type="Proteomes" id="UP000293162">
    <property type="component" value="Unassembled WGS sequence"/>
</dbReference>
<reference evidence="2 3" key="1">
    <citation type="submission" date="2019-02" db="EMBL/GenBank/DDBJ databases">
        <title>Bacterial novel species Emticicia sp. 17J42-9 isolated from soil.</title>
        <authorList>
            <person name="Jung H.-Y."/>
        </authorList>
    </citation>
    <scope>NUCLEOTIDE SEQUENCE [LARGE SCALE GENOMIC DNA]</scope>
    <source>
        <strain evidence="2 3">17J42-9</strain>
    </source>
</reference>
<comment type="caution">
    <text evidence="2">The sequence shown here is derived from an EMBL/GenBank/DDBJ whole genome shotgun (WGS) entry which is preliminary data.</text>
</comment>
<organism evidence="2 3">
    <name type="scientific">Emticicia agri</name>
    <dbReference type="NCBI Taxonomy" id="2492393"/>
    <lineage>
        <taxon>Bacteria</taxon>
        <taxon>Pseudomonadati</taxon>
        <taxon>Bacteroidota</taxon>
        <taxon>Cytophagia</taxon>
        <taxon>Cytophagales</taxon>
        <taxon>Leadbetterellaceae</taxon>
        <taxon>Emticicia</taxon>
    </lineage>
</organism>
<dbReference type="PANTHER" id="PTHR46732">
    <property type="entry name" value="ATP-DEPENDENT PROTEASE LA (LON) DOMAIN PROTEIN"/>
    <property type="match status" value="1"/>
</dbReference>